<evidence type="ECO:0000313" key="7">
    <source>
        <dbReference type="EMBL" id="NYT49585.1"/>
    </source>
</evidence>
<dbReference type="Pfam" id="PF04357">
    <property type="entry name" value="TamB"/>
    <property type="match status" value="1"/>
</dbReference>
<evidence type="ECO:0000256" key="3">
    <source>
        <dbReference type="ARBA" id="ARBA00022989"/>
    </source>
</evidence>
<evidence type="ECO:0000256" key="5">
    <source>
        <dbReference type="SAM" id="Phobius"/>
    </source>
</evidence>
<evidence type="ECO:0000256" key="4">
    <source>
        <dbReference type="ARBA" id="ARBA00023136"/>
    </source>
</evidence>
<proteinExistence type="predicted"/>
<reference evidence="7 8" key="1">
    <citation type="submission" date="2020-07" db="EMBL/GenBank/DDBJ databases">
        <title>Taxonomic revisions and descriptions of new bacterial species based on genomic comparisons in the high-G+C-content subgroup of the family Alcaligenaceae.</title>
        <authorList>
            <person name="Szabo A."/>
            <person name="Felfoldi T."/>
        </authorList>
    </citation>
    <scope>NUCLEOTIDE SEQUENCE [LARGE SCALE GENOMIC DNA]</scope>
    <source>
        <strain evidence="7 8">LMG 24012</strain>
    </source>
</reference>
<dbReference type="EMBL" id="JACCEM010000004">
    <property type="protein sequence ID" value="NYT49585.1"/>
    <property type="molecule type" value="Genomic_DNA"/>
</dbReference>
<sequence>MKWLRTLSIWLGPVIIVLLMVVGGFLYWVLASTAGTRWALVTAAQQFDGEVRGVRGSVLRGLDVDHFSLSLPDLSVSLDGLRLRATWQELLDRRLHVRELAADAVKVELAGGEEEPSTEPFRMPALPLRVAIDRLALGSLDLRRDGEPLPVAVGDLAVSAYLDGDDARLFIESLNIGHQQLEADFEGEVHALALRDPWPLEARIVTKARGLIEDSPLCARRFVPTLPAAEEGAPGEPPAPGCALEIETTAKGSLDALHVVLKGSGQDMGLDADLNLAPLAPFPLKDAVAQLRLADGSSLRGRVDWRTGVADGAIQDRVEGSLDVDRLNVGRLVGPAIPDAVLTLAARFDADLRDHGDLRAASLALDVGQGSVWNKQPLSGHVKARLAHAGAAAPAAGAPAQPADASARRAPDAPAAAGLDWRAFLLPELDVDLRLGKNHVKSQGALGANESRIALDVQAPALAAFWPGLPGGAQVKGEVGGSMEAHKADLRAQYTPADSKPREVGSAPVDAHVVLEGGWGELKSAAETAAEGAAENPPVQGWTGTLRSLRIDHADLGVQLRTPAKASLAPQAQAPDWQWQLGETRVDFLLSGSTVFTLAHGASRGRGTHWETRGDIGRLALTPRLVTQITEKFDLQKKEENDRGGVSLRRAQARKASEIVLALGWDLKFDGALQGRAQVRRISGDVMVPAEPPFPLGLDDLTLDLAAKREGEAVSRITADLKVRTEKMGRVAATATTLLHATPGGGMRMEPKDVKRVRIDADIDDLGWTSVFLGDAMELGGAVQARVDLESRPDGGWNSKGDITGQKLRVIRIDDGIRLLDGTLKARLDGERVVLDTLSFPALLRVTPKEWRTAEWVSSNPGAKGGSLDISGDWNLLQSRGTIEVDLYRYPILQRSDRYAMMSGKLVLNAELPKISITGKLTADAGWFDLDMLGGIPTVDGDVVVIRPGQKRQEPSAPMEVSMDVEVDLGPRFYLTGYGVNSGLVGQLRVIMAEGRLSGIGALRTRGGAIETYGQRLQLRRGTITFQGDITSPVLDIEALRTGLAVEAGVRVAGTAKRPRIDLVSYPAVSEIEKLSWLLFGHGPDNGGGDVALLFSVGSSFLGDGEPFYRKFGIDEVSMRSGELGAAGSILPVESVVSGLDSGTSDIERKFVQVSKQLSRGFTVSIQQALSDTGTVGRVSYQLARGLTAELTAGTVNGLALVYRWFSRN</sequence>
<keyword evidence="3 5" id="KW-1133">Transmembrane helix</keyword>
<protein>
    <submittedName>
        <fullName evidence="7">Translocation/assembly module TamB domain-containing protein</fullName>
    </submittedName>
</protein>
<evidence type="ECO:0000256" key="1">
    <source>
        <dbReference type="ARBA" id="ARBA00004167"/>
    </source>
</evidence>
<keyword evidence="2 5" id="KW-0812">Transmembrane</keyword>
<dbReference type="InterPro" id="IPR007452">
    <property type="entry name" value="TamB_C"/>
</dbReference>
<keyword evidence="8" id="KW-1185">Reference proteome</keyword>
<dbReference type="GO" id="GO:0005886">
    <property type="term" value="C:plasma membrane"/>
    <property type="evidence" value="ECO:0007669"/>
    <property type="project" value="InterPro"/>
</dbReference>
<dbReference type="Proteomes" id="UP000559809">
    <property type="component" value="Unassembled WGS sequence"/>
</dbReference>
<evidence type="ECO:0000259" key="6">
    <source>
        <dbReference type="Pfam" id="PF04357"/>
    </source>
</evidence>
<dbReference type="RefSeq" id="WP_180154871.1">
    <property type="nucleotide sequence ID" value="NZ_JACCEM010000004.1"/>
</dbReference>
<gene>
    <name evidence="7" type="ORF">H0A72_09735</name>
</gene>
<dbReference type="AlphaFoldDB" id="A0A853FUF1"/>
<feature type="transmembrane region" description="Helical" evidence="5">
    <location>
        <begin position="7"/>
        <end position="30"/>
    </location>
</feature>
<name>A0A853FUF1_9BURK</name>
<evidence type="ECO:0000256" key="2">
    <source>
        <dbReference type="ARBA" id="ARBA00022692"/>
    </source>
</evidence>
<dbReference type="PANTHER" id="PTHR36985:SF1">
    <property type="entry name" value="TRANSLOCATION AND ASSEMBLY MODULE SUBUNIT TAMB"/>
    <property type="match status" value="1"/>
</dbReference>
<feature type="domain" description="Translocation and assembly module TamB C-terminal" evidence="6">
    <location>
        <begin position="863"/>
        <end position="1204"/>
    </location>
</feature>
<organism evidence="7 8">
    <name type="scientific">Parapusillimonas granuli</name>
    <dbReference type="NCBI Taxonomy" id="380911"/>
    <lineage>
        <taxon>Bacteria</taxon>
        <taxon>Pseudomonadati</taxon>
        <taxon>Pseudomonadota</taxon>
        <taxon>Betaproteobacteria</taxon>
        <taxon>Burkholderiales</taxon>
        <taxon>Alcaligenaceae</taxon>
        <taxon>Parapusillimonas</taxon>
    </lineage>
</organism>
<comment type="subcellular location">
    <subcellularLocation>
        <location evidence="1">Membrane</location>
        <topology evidence="1">Single-pass membrane protein</topology>
    </subcellularLocation>
</comment>
<dbReference type="PANTHER" id="PTHR36985">
    <property type="entry name" value="TRANSLOCATION AND ASSEMBLY MODULE SUBUNIT TAMB"/>
    <property type="match status" value="1"/>
</dbReference>
<dbReference type="GO" id="GO:0097347">
    <property type="term" value="C:TAM protein secretion complex"/>
    <property type="evidence" value="ECO:0007669"/>
    <property type="project" value="TreeGrafter"/>
</dbReference>
<keyword evidence="4 5" id="KW-0472">Membrane</keyword>
<evidence type="ECO:0000313" key="8">
    <source>
        <dbReference type="Proteomes" id="UP000559809"/>
    </source>
</evidence>
<comment type="caution">
    <text evidence="7">The sequence shown here is derived from an EMBL/GenBank/DDBJ whole genome shotgun (WGS) entry which is preliminary data.</text>
</comment>
<dbReference type="GO" id="GO:0009306">
    <property type="term" value="P:protein secretion"/>
    <property type="evidence" value="ECO:0007669"/>
    <property type="project" value="InterPro"/>
</dbReference>
<accession>A0A853FUF1</accession>